<proteinExistence type="predicted"/>
<comment type="caution">
    <text evidence="1">The sequence shown here is derived from an EMBL/GenBank/DDBJ whole genome shotgun (WGS) entry which is preliminary data.</text>
</comment>
<evidence type="ECO:0000313" key="2">
    <source>
        <dbReference type="Proteomes" id="UP000298061"/>
    </source>
</evidence>
<sequence>MDALCDALSLDSLRVLHVRHEFGSPFAWTPQRWIELFHRCRAVEHVHIAHTAVPFIVALGLPILRSSPSEHDIEDGPESPRLFLENLQSLTLKHVNLEARLPKKAKTACESIVQRLAVRKQLKALPTIRVSADCLIGPESKEALEAVADVVQWLPEPED</sequence>
<dbReference type="Proteomes" id="UP000298061">
    <property type="component" value="Unassembled WGS sequence"/>
</dbReference>
<keyword evidence="2" id="KW-1185">Reference proteome</keyword>
<organism evidence="1 2">
    <name type="scientific">Hericium alpestre</name>
    <dbReference type="NCBI Taxonomy" id="135208"/>
    <lineage>
        <taxon>Eukaryota</taxon>
        <taxon>Fungi</taxon>
        <taxon>Dikarya</taxon>
        <taxon>Basidiomycota</taxon>
        <taxon>Agaricomycotina</taxon>
        <taxon>Agaricomycetes</taxon>
        <taxon>Russulales</taxon>
        <taxon>Hericiaceae</taxon>
        <taxon>Hericium</taxon>
    </lineage>
</organism>
<dbReference type="EMBL" id="SFCI01000103">
    <property type="protein sequence ID" value="TFY82505.1"/>
    <property type="molecule type" value="Genomic_DNA"/>
</dbReference>
<gene>
    <name evidence="1" type="ORF">EWM64_g1508</name>
</gene>
<accession>A0A4Z0A6Z9</accession>
<name>A0A4Z0A6Z9_9AGAM</name>
<reference evidence="1 2" key="1">
    <citation type="submission" date="2019-02" db="EMBL/GenBank/DDBJ databases">
        <title>Genome sequencing of the rare red list fungi Hericium alpestre (H. flagellum).</title>
        <authorList>
            <person name="Buettner E."/>
            <person name="Kellner H."/>
        </authorList>
    </citation>
    <scope>NUCLEOTIDE SEQUENCE [LARGE SCALE GENOMIC DNA]</scope>
    <source>
        <strain evidence="1 2">DSM 108284</strain>
    </source>
</reference>
<dbReference type="AlphaFoldDB" id="A0A4Z0A6Z9"/>
<protein>
    <submittedName>
        <fullName evidence="1">Uncharacterized protein</fullName>
    </submittedName>
</protein>
<evidence type="ECO:0000313" key="1">
    <source>
        <dbReference type="EMBL" id="TFY82505.1"/>
    </source>
</evidence>